<keyword evidence="2" id="KW-1185">Reference proteome</keyword>
<dbReference type="Proteomes" id="UP000765509">
    <property type="component" value="Unassembled WGS sequence"/>
</dbReference>
<gene>
    <name evidence="1" type="ORF">O181_035931</name>
</gene>
<protein>
    <submittedName>
        <fullName evidence="1">Uncharacterized protein</fullName>
    </submittedName>
</protein>
<reference evidence="1" key="1">
    <citation type="submission" date="2021-03" db="EMBL/GenBank/DDBJ databases">
        <title>Draft genome sequence of rust myrtle Austropuccinia psidii MF-1, a brazilian biotype.</title>
        <authorList>
            <person name="Quecine M.C."/>
            <person name="Pachon D.M.R."/>
            <person name="Bonatelli M.L."/>
            <person name="Correr F.H."/>
            <person name="Franceschini L.M."/>
            <person name="Leite T.F."/>
            <person name="Margarido G.R.A."/>
            <person name="Almeida C.A."/>
            <person name="Ferrarezi J.A."/>
            <person name="Labate C.A."/>
        </authorList>
    </citation>
    <scope>NUCLEOTIDE SEQUENCE</scope>
    <source>
        <strain evidence="1">MF-1</strain>
    </source>
</reference>
<proteinExistence type="predicted"/>
<organism evidence="1 2">
    <name type="scientific">Austropuccinia psidii MF-1</name>
    <dbReference type="NCBI Taxonomy" id="1389203"/>
    <lineage>
        <taxon>Eukaryota</taxon>
        <taxon>Fungi</taxon>
        <taxon>Dikarya</taxon>
        <taxon>Basidiomycota</taxon>
        <taxon>Pucciniomycotina</taxon>
        <taxon>Pucciniomycetes</taxon>
        <taxon>Pucciniales</taxon>
        <taxon>Sphaerophragmiaceae</taxon>
        <taxon>Austropuccinia</taxon>
    </lineage>
</organism>
<name>A0A9Q3D3H3_9BASI</name>
<evidence type="ECO:0000313" key="2">
    <source>
        <dbReference type="Proteomes" id="UP000765509"/>
    </source>
</evidence>
<dbReference type="EMBL" id="AVOT02013501">
    <property type="protein sequence ID" value="MBW0496216.1"/>
    <property type="molecule type" value="Genomic_DNA"/>
</dbReference>
<comment type="caution">
    <text evidence="1">The sequence shown here is derived from an EMBL/GenBank/DDBJ whole genome shotgun (WGS) entry which is preliminary data.</text>
</comment>
<evidence type="ECO:0000313" key="1">
    <source>
        <dbReference type="EMBL" id="MBW0496216.1"/>
    </source>
</evidence>
<dbReference type="AlphaFoldDB" id="A0A9Q3D3H3"/>
<accession>A0A9Q3D3H3</accession>
<sequence>MLADKHTRNARLLCDPSYHAARRVPAQDALARTPLWPISNGHLTPSLERSDYLANKGWRWREDIQAWANCHHVLSHMGLKRQSKFPFSSLIHFRSRNHTAFFALHIEQNPPNPPQQDSPIQCMPCKQTLRQPTPGPRTYSANPPNTMSHLFLA</sequence>